<organism evidence="2 3">
    <name type="scientific">Xanthomonas melonis</name>
    <dbReference type="NCBI Taxonomy" id="56456"/>
    <lineage>
        <taxon>Bacteria</taxon>
        <taxon>Pseudomonadati</taxon>
        <taxon>Pseudomonadota</taxon>
        <taxon>Gammaproteobacteria</taxon>
        <taxon>Lysobacterales</taxon>
        <taxon>Lysobacteraceae</taxon>
        <taxon>Xanthomonas</taxon>
    </lineage>
</organism>
<dbReference type="EMBL" id="MDEH01000002">
    <property type="protein sequence ID" value="PPU74070.1"/>
    <property type="molecule type" value="Genomic_DNA"/>
</dbReference>
<protein>
    <submittedName>
        <fullName evidence="2">Uncharacterized protein</fullName>
    </submittedName>
</protein>
<dbReference type="AlphaFoldDB" id="A0A2S7DJT7"/>
<feature type="region of interest" description="Disordered" evidence="1">
    <location>
        <begin position="54"/>
        <end position="74"/>
    </location>
</feature>
<proteinExistence type="predicted"/>
<dbReference type="Proteomes" id="UP000239865">
    <property type="component" value="Unassembled WGS sequence"/>
</dbReference>
<comment type="caution">
    <text evidence="2">The sequence shown here is derived from an EMBL/GenBank/DDBJ whole genome shotgun (WGS) entry which is preliminary data.</text>
</comment>
<evidence type="ECO:0000256" key="1">
    <source>
        <dbReference type="SAM" id="MobiDB-lite"/>
    </source>
</evidence>
<sequence>MATAHDGPWPVIALACLRRLANAHAAWTRGLPSLEHHVQTRRGPLRGARPLTRGATARAAQPAQASPASRCGGRHIDAAGCAAGPASRRSQN</sequence>
<feature type="compositionally biased region" description="Low complexity" evidence="1">
    <location>
        <begin position="57"/>
        <end position="70"/>
    </location>
</feature>
<evidence type="ECO:0000313" key="2">
    <source>
        <dbReference type="EMBL" id="PPU74070.1"/>
    </source>
</evidence>
<name>A0A2S7DJT7_9XANT</name>
<gene>
    <name evidence="2" type="ORF">XmelCFBP4644_06430</name>
</gene>
<accession>A0A2S7DJT7</accession>
<evidence type="ECO:0000313" key="3">
    <source>
        <dbReference type="Proteomes" id="UP000239865"/>
    </source>
</evidence>
<reference evidence="2 3" key="1">
    <citation type="submission" date="2016-08" db="EMBL/GenBank/DDBJ databases">
        <authorList>
            <person name="Seilhamer J.J."/>
        </authorList>
    </citation>
    <scope>NUCLEOTIDE SEQUENCE [LARGE SCALE GENOMIC DNA]</scope>
    <source>
        <strain evidence="2 3">CFBP4644</strain>
    </source>
</reference>